<evidence type="ECO:0000313" key="10">
    <source>
        <dbReference type="Proteomes" id="UP000535890"/>
    </source>
</evidence>
<dbReference type="Pfam" id="PF05199">
    <property type="entry name" value="GMC_oxred_C"/>
    <property type="match status" value="1"/>
</dbReference>
<dbReference type="PROSITE" id="PS00623">
    <property type="entry name" value="GMC_OXRED_1"/>
    <property type="match status" value="1"/>
</dbReference>
<organism evidence="9 10">
    <name type="scientific">Actinomycetospora corticicola</name>
    <dbReference type="NCBI Taxonomy" id="663602"/>
    <lineage>
        <taxon>Bacteria</taxon>
        <taxon>Bacillati</taxon>
        <taxon>Actinomycetota</taxon>
        <taxon>Actinomycetes</taxon>
        <taxon>Pseudonocardiales</taxon>
        <taxon>Pseudonocardiaceae</taxon>
        <taxon>Actinomycetospora</taxon>
    </lineage>
</organism>
<feature type="domain" description="Glucose-methanol-choline oxidoreductase N-terminal" evidence="8">
    <location>
        <begin position="258"/>
        <end position="272"/>
    </location>
</feature>
<keyword evidence="10" id="KW-1185">Reference proteome</keyword>
<dbReference type="PIRSF" id="PIRSF000137">
    <property type="entry name" value="Alcohol_oxidase"/>
    <property type="match status" value="1"/>
</dbReference>
<evidence type="ECO:0000313" key="9">
    <source>
        <dbReference type="EMBL" id="NYD39830.1"/>
    </source>
</evidence>
<dbReference type="Pfam" id="PF00732">
    <property type="entry name" value="GMC_oxred_N"/>
    <property type="match status" value="1"/>
</dbReference>
<dbReference type="InterPro" id="IPR036188">
    <property type="entry name" value="FAD/NAD-bd_sf"/>
</dbReference>
<gene>
    <name evidence="9" type="ORF">BJ983_005932</name>
</gene>
<reference evidence="9 10" key="1">
    <citation type="submission" date="2020-07" db="EMBL/GenBank/DDBJ databases">
        <title>Sequencing the genomes of 1000 actinobacteria strains.</title>
        <authorList>
            <person name="Klenk H.-P."/>
        </authorList>
    </citation>
    <scope>NUCLEOTIDE SEQUENCE [LARGE SCALE GENOMIC DNA]</scope>
    <source>
        <strain evidence="9 10">DSM 45772</strain>
    </source>
</reference>
<feature type="active site" description="Proton donor" evidence="5">
    <location>
        <position position="472"/>
    </location>
</feature>
<dbReference type="AlphaFoldDB" id="A0A7Y9E2P2"/>
<dbReference type="Gene3D" id="3.30.560.10">
    <property type="entry name" value="Glucose Oxidase, domain 3"/>
    <property type="match status" value="1"/>
</dbReference>
<dbReference type="Proteomes" id="UP000535890">
    <property type="component" value="Unassembled WGS sequence"/>
</dbReference>
<dbReference type="SUPFAM" id="SSF51905">
    <property type="entry name" value="FAD/NAD(P)-binding domain"/>
    <property type="match status" value="1"/>
</dbReference>
<evidence type="ECO:0000259" key="8">
    <source>
        <dbReference type="PROSITE" id="PS00624"/>
    </source>
</evidence>
<dbReference type="InterPro" id="IPR012132">
    <property type="entry name" value="GMC_OxRdtase"/>
</dbReference>
<comment type="similarity">
    <text evidence="2 6">Belongs to the GMC oxidoreductase family.</text>
</comment>
<dbReference type="GO" id="GO:0050660">
    <property type="term" value="F:flavin adenine dinucleotide binding"/>
    <property type="evidence" value="ECO:0007669"/>
    <property type="project" value="InterPro"/>
</dbReference>
<evidence type="ECO:0000256" key="4">
    <source>
        <dbReference type="ARBA" id="ARBA00022827"/>
    </source>
</evidence>
<keyword evidence="3 6" id="KW-0285">Flavoprotein</keyword>
<evidence type="ECO:0000256" key="5">
    <source>
        <dbReference type="PIRSR" id="PIRSR000137-1"/>
    </source>
</evidence>
<name>A0A7Y9E2P2_9PSEU</name>
<dbReference type="Gene3D" id="3.50.50.60">
    <property type="entry name" value="FAD/NAD(P)-binding domain"/>
    <property type="match status" value="1"/>
</dbReference>
<proteinExistence type="inferred from homology"/>
<evidence type="ECO:0000256" key="3">
    <source>
        <dbReference type="ARBA" id="ARBA00022630"/>
    </source>
</evidence>
<evidence type="ECO:0000256" key="2">
    <source>
        <dbReference type="ARBA" id="ARBA00010790"/>
    </source>
</evidence>
<comment type="caution">
    <text evidence="9">The sequence shown here is derived from an EMBL/GenBank/DDBJ whole genome shotgun (WGS) entry which is preliminary data.</text>
</comment>
<dbReference type="PANTHER" id="PTHR11552:SF147">
    <property type="entry name" value="CHOLINE DEHYDROGENASE, MITOCHONDRIAL"/>
    <property type="match status" value="1"/>
</dbReference>
<keyword evidence="4 6" id="KW-0274">FAD</keyword>
<feature type="active site" description="Proton acceptor" evidence="5">
    <location>
        <position position="514"/>
    </location>
</feature>
<dbReference type="SUPFAM" id="SSF54373">
    <property type="entry name" value="FAD-linked reductases, C-terminal domain"/>
    <property type="match status" value="1"/>
</dbReference>
<sequence length="533" mass="56871">MTNAQYSDESADYVVVGAGAAGAALSARLSENGRYQVVLLEAGGTARAQAVNVPAAFSQLFKTDRDWDYQTAPQTSLDNRSIYWPRGRMLGGSTSMNAMMWVRGFAQDYDRWAELAGSDWSFEALLPYFRRVEHVAGSADPDHGTSGAIQVQAQRDPRPLTGAFLAAVEETGHAVEAANTRTPAGFSQTMVTQARGARSSTAVAYLKPAQSRRNFTVHTGAHATRVLFEGTRAVGVEFEQNGRTRTCRARREVVLCGGTINTPQLLQLSGIGDPALLRSHGIDVVVDAPDVGRHLRDHLVGFLVAEVEGGSLLDVTKPRALVDYLLRRRGMLTSNVAEAYGFLRVGDGPGLPDVELIFAPAAYVDEGLTGIPSHAITLGAILLQPESSGVVEVTSSDPHAKPTIDPRYLSDPDGHDMQILTAGLEACADILAAPSLKAVTTGRFVRPFGGETMSPEDRIRAAITRHAHTLYHPVGTARMGDDPASVVDPQLRVRGVEGLRVADASVMPQIIRGHTNAPSIVIGEKAADLLAAG</sequence>
<evidence type="ECO:0000256" key="1">
    <source>
        <dbReference type="ARBA" id="ARBA00001974"/>
    </source>
</evidence>
<dbReference type="PROSITE" id="PS00624">
    <property type="entry name" value="GMC_OXRED_2"/>
    <property type="match status" value="1"/>
</dbReference>
<feature type="domain" description="Glucose-methanol-choline oxidoreductase N-terminal" evidence="7">
    <location>
        <begin position="87"/>
        <end position="110"/>
    </location>
</feature>
<dbReference type="InterPro" id="IPR000172">
    <property type="entry name" value="GMC_OxRdtase_N"/>
</dbReference>
<dbReference type="PANTHER" id="PTHR11552">
    <property type="entry name" value="GLUCOSE-METHANOL-CHOLINE GMC OXIDOREDUCTASE"/>
    <property type="match status" value="1"/>
</dbReference>
<dbReference type="InterPro" id="IPR007867">
    <property type="entry name" value="GMC_OxRtase_C"/>
</dbReference>
<protein>
    <submittedName>
        <fullName evidence="9">Choline dehydrogenase</fullName>
        <ecNumber evidence="9">1.1.99.1</ecNumber>
    </submittedName>
</protein>
<dbReference type="EMBL" id="JACCBN010000001">
    <property type="protein sequence ID" value="NYD39830.1"/>
    <property type="molecule type" value="Genomic_DNA"/>
</dbReference>
<dbReference type="GO" id="GO:0008812">
    <property type="term" value="F:choline dehydrogenase activity"/>
    <property type="evidence" value="ECO:0007669"/>
    <property type="project" value="UniProtKB-EC"/>
</dbReference>
<dbReference type="RefSeq" id="WP_179797097.1">
    <property type="nucleotide sequence ID" value="NZ_BAABHP010000002.1"/>
</dbReference>
<comment type="cofactor">
    <cofactor evidence="1">
        <name>FAD</name>
        <dbReference type="ChEBI" id="CHEBI:57692"/>
    </cofactor>
</comment>
<evidence type="ECO:0000256" key="6">
    <source>
        <dbReference type="RuleBase" id="RU003968"/>
    </source>
</evidence>
<dbReference type="EC" id="1.1.99.1" evidence="9"/>
<evidence type="ECO:0000259" key="7">
    <source>
        <dbReference type="PROSITE" id="PS00623"/>
    </source>
</evidence>
<accession>A0A7Y9E2P2</accession>
<keyword evidence="9" id="KW-0560">Oxidoreductase</keyword>